<accession>A0ABR4J4X9</accession>
<evidence type="ECO:0000313" key="2">
    <source>
        <dbReference type="Proteomes" id="UP001610446"/>
    </source>
</evidence>
<comment type="caution">
    <text evidence="1">The sequence shown here is derived from an EMBL/GenBank/DDBJ whole genome shotgun (WGS) entry which is preliminary data.</text>
</comment>
<organism evidence="1 2">
    <name type="scientific">Aspergillus pseudoustus</name>
    <dbReference type="NCBI Taxonomy" id="1810923"/>
    <lineage>
        <taxon>Eukaryota</taxon>
        <taxon>Fungi</taxon>
        <taxon>Dikarya</taxon>
        <taxon>Ascomycota</taxon>
        <taxon>Pezizomycotina</taxon>
        <taxon>Eurotiomycetes</taxon>
        <taxon>Eurotiomycetidae</taxon>
        <taxon>Eurotiales</taxon>
        <taxon>Aspergillaceae</taxon>
        <taxon>Aspergillus</taxon>
        <taxon>Aspergillus subgen. Nidulantes</taxon>
    </lineage>
</organism>
<protein>
    <submittedName>
        <fullName evidence="1">Uncharacterized protein</fullName>
    </submittedName>
</protein>
<keyword evidence="2" id="KW-1185">Reference proteome</keyword>
<reference evidence="1 2" key="1">
    <citation type="submission" date="2024-07" db="EMBL/GenBank/DDBJ databases">
        <title>Section-level genome sequencing and comparative genomics of Aspergillus sections Usti and Cavernicolus.</title>
        <authorList>
            <consortium name="Lawrence Berkeley National Laboratory"/>
            <person name="Nybo J.L."/>
            <person name="Vesth T.C."/>
            <person name="Theobald S."/>
            <person name="Frisvad J.C."/>
            <person name="Larsen T.O."/>
            <person name="Kjaerboelling I."/>
            <person name="Rothschild-Mancinelli K."/>
            <person name="Lyhne E.K."/>
            <person name="Kogle M.E."/>
            <person name="Barry K."/>
            <person name="Clum A."/>
            <person name="Na H."/>
            <person name="Ledsgaard L."/>
            <person name="Lin J."/>
            <person name="Lipzen A."/>
            <person name="Kuo A."/>
            <person name="Riley R."/>
            <person name="Mondo S."/>
            <person name="Labutti K."/>
            <person name="Haridas S."/>
            <person name="Pangalinan J."/>
            <person name="Salamov A.A."/>
            <person name="Simmons B.A."/>
            <person name="Magnuson J.K."/>
            <person name="Chen J."/>
            <person name="Drula E."/>
            <person name="Henrissat B."/>
            <person name="Wiebenga A."/>
            <person name="Lubbers R.J."/>
            <person name="Gomes A.C."/>
            <person name="Makela M.R."/>
            <person name="Stajich J."/>
            <person name="Grigoriev I.V."/>
            <person name="Mortensen U.H."/>
            <person name="De Vries R.P."/>
            <person name="Baker S.E."/>
            <person name="Andersen M.R."/>
        </authorList>
    </citation>
    <scope>NUCLEOTIDE SEQUENCE [LARGE SCALE GENOMIC DNA]</scope>
    <source>
        <strain evidence="1 2">CBS 123904</strain>
    </source>
</reference>
<name>A0ABR4J4X9_9EURO</name>
<sequence>MTTGWCLIHPTVASWNFLSLRPYLLFSNSVPSDPLTLFESASPLPHGLYHPNNPPNSRIDCRLRSLHSQPKSARWTCTYFGYIAFSLLELLSMIIVPQDNPDLFSLFYILFQIPFIFSSRFSLSIPDFPSTSPFLFFSQCRTVCMGSYGFQNETYSKASLQDGAAVD</sequence>
<dbReference type="EMBL" id="JBFXLU010000229">
    <property type="protein sequence ID" value="KAL2834073.1"/>
    <property type="molecule type" value="Genomic_DNA"/>
</dbReference>
<evidence type="ECO:0000313" key="1">
    <source>
        <dbReference type="EMBL" id="KAL2834073.1"/>
    </source>
</evidence>
<dbReference type="Proteomes" id="UP001610446">
    <property type="component" value="Unassembled WGS sequence"/>
</dbReference>
<gene>
    <name evidence="1" type="ORF">BJY01DRAFT_224644</name>
</gene>
<proteinExistence type="predicted"/>